<dbReference type="InterPro" id="IPR016155">
    <property type="entry name" value="Mopterin_synth/thiamin_S_b"/>
</dbReference>
<sequence>MARVFFTANLRRHVDCTSMEAEGETVRAVLARVFAVQDRLGTYVLDDQGALRKHMTILVDGQRIRDLEALSDAVGPHSEVWVMQALSGG</sequence>
<reference evidence="2" key="1">
    <citation type="submission" date="2018-06" db="EMBL/GenBank/DDBJ databases">
        <title>Aestuariibacter litoralis strain KCTC 52945T.</title>
        <authorList>
            <person name="Li X."/>
            <person name="Salam N."/>
            <person name="Li J.-L."/>
            <person name="Chen Y.-M."/>
            <person name="Yang Z.-W."/>
            <person name="Zhang L.-Y."/>
            <person name="Han M.-X."/>
            <person name="Xiao M."/>
            <person name="Li W.-J."/>
        </authorList>
    </citation>
    <scope>NUCLEOTIDE SEQUENCE [LARGE SCALE GENOMIC DNA]</scope>
    <source>
        <strain evidence="2">KCTC 52945</strain>
    </source>
</reference>
<dbReference type="Proteomes" id="UP000248795">
    <property type="component" value="Unassembled WGS sequence"/>
</dbReference>
<proteinExistence type="predicted"/>
<dbReference type="RefSeq" id="WP_111196189.1">
    <property type="nucleotide sequence ID" value="NZ_QKVK01000001.1"/>
</dbReference>
<name>A0A2W2AUK0_9HYPH</name>
<dbReference type="InterPro" id="IPR052045">
    <property type="entry name" value="Sulfur_Carrier/Prot_Modifier"/>
</dbReference>
<dbReference type="InterPro" id="IPR003749">
    <property type="entry name" value="ThiS/MoaD-like"/>
</dbReference>
<evidence type="ECO:0000313" key="2">
    <source>
        <dbReference type="Proteomes" id="UP000248795"/>
    </source>
</evidence>
<dbReference type="InterPro" id="IPR012675">
    <property type="entry name" value="Beta-grasp_dom_sf"/>
</dbReference>
<organism evidence="1 2">
    <name type="scientific">Aestuariivirga litoralis</name>
    <dbReference type="NCBI Taxonomy" id="2650924"/>
    <lineage>
        <taxon>Bacteria</taxon>
        <taxon>Pseudomonadati</taxon>
        <taxon>Pseudomonadota</taxon>
        <taxon>Alphaproteobacteria</taxon>
        <taxon>Hyphomicrobiales</taxon>
        <taxon>Aestuariivirgaceae</taxon>
        <taxon>Aestuariivirga</taxon>
    </lineage>
</organism>
<protein>
    <submittedName>
        <fullName evidence="1">MoaD/ThiS family protein</fullName>
    </submittedName>
</protein>
<comment type="caution">
    <text evidence="1">The sequence shown here is derived from an EMBL/GenBank/DDBJ whole genome shotgun (WGS) entry which is preliminary data.</text>
</comment>
<dbReference type="PANTHER" id="PTHR38031">
    <property type="entry name" value="SULFUR CARRIER PROTEIN SLR0821-RELATED"/>
    <property type="match status" value="1"/>
</dbReference>
<dbReference type="SUPFAM" id="SSF54285">
    <property type="entry name" value="MoaD/ThiS"/>
    <property type="match status" value="1"/>
</dbReference>
<keyword evidence="2" id="KW-1185">Reference proteome</keyword>
<dbReference type="AlphaFoldDB" id="A0A2W2AUK0"/>
<dbReference type="EMBL" id="QKVK01000001">
    <property type="protein sequence ID" value="PZF78861.1"/>
    <property type="molecule type" value="Genomic_DNA"/>
</dbReference>
<evidence type="ECO:0000313" key="1">
    <source>
        <dbReference type="EMBL" id="PZF78861.1"/>
    </source>
</evidence>
<dbReference type="PANTHER" id="PTHR38031:SF1">
    <property type="entry name" value="SULFUR CARRIER PROTEIN CYSO"/>
    <property type="match status" value="1"/>
</dbReference>
<dbReference type="Gene3D" id="3.10.20.30">
    <property type="match status" value="1"/>
</dbReference>
<accession>A0A2W2AUK0</accession>
<gene>
    <name evidence="1" type="ORF">DK847_03460</name>
</gene>
<dbReference type="Pfam" id="PF02597">
    <property type="entry name" value="ThiS"/>
    <property type="match status" value="1"/>
</dbReference>